<feature type="transmembrane region" description="Helical" evidence="6">
    <location>
        <begin position="110"/>
        <end position="127"/>
    </location>
</feature>
<proteinExistence type="inferred from homology"/>
<organism evidence="7 8">
    <name type="scientific">Sphingoaurantiacus capsulatus</name>
    <dbReference type="NCBI Taxonomy" id="1771310"/>
    <lineage>
        <taxon>Bacteria</taxon>
        <taxon>Pseudomonadati</taxon>
        <taxon>Pseudomonadota</taxon>
        <taxon>Alphaproteobacteria</taxon>
        <taxon>Sphingomonadales</taxon>
        <taxon>Sphingosinicellaceae</taxon>
        <taxon>Sphingoaurantiacus</taxon>
    </lineage>
</organism>
<keyword evidence="5 6" id="KW-0472">Membrane</keyword>
<evidence type="ECO:0000256" key="2">
    <source>
        <dbReference type="ARBA" id="ARBA00007375"/>
    </source>
</evidence>
<evidence type="ECO:0000256" key="5">
    <source>
        <dbReference type="ARBA" id="ARBA00023136"/>
    </source>
</evidence>
<feature type="transmembrane region" description="Helical" evidence="6">
    <location>
        <begin position="32"/>
        <end position="50"/>
    </location>
</feature>
<evidence type="ECO:0000313" key="8">
    <source>
        <dbReference type="Proteomes" id="UP001595615"/>
    </source>
</evidence>
<comment type="similarity">
    <text evidence="2">Belongs to the TMEM86 family.</text>
</comment>
<feature type="transmembrane region" description="Helical" evidence="6">
    <location>
        <begin position="133"/>
        <end position="153"/>
    </location>
</feature>
<protein>
    <submittedName>
        <fullName evidence="7">Lysoplasmalogenase family protein</fullName>
    </submittedName>
</protein>
<dbReference type="InterPro" id="IPR012506">
    <property type="entry name" value="TMEM86B-like"/>
</dbReference>
<keyword evidence="8" id="KW-1185">Reference proteome</keyword>
<feature type="transmembrane region" description="Helical" evidence="6">
    <location>
        <begin position="80"/>
        <end position="98"/>
    </location>
</feature>
<gene>
    <name evidence="7" type="ORF">ACFOMD_11980</name>
</gene>
<dbReference type="PANTHER" id="PTHR31885">
    <property type="entry name" value="GH04784P"/>
    <property type="match status" value="1"/>
</dbReference>
<feature type="transmembrane region" description="Helical" evidence="6">
    <location>
        <begin position="7"/>
        <end position="26"/>
    </location>
</feature>
<comment type="subcellular location">
    <subcellularLocation>
        <location evidence="1">Membrane</location>
        <topology evidence="1">Multi-pass membrane protein</topology>
    </subcellularLocation>
</comment>
<dbReference type="EMBL" id="JBHRXV010000010">
    <property type="protein sequence ID" value="MFC3713297.1"/>
    <property type="molecule type" value="Genomic_DNA"/>
</dbReference>
<sequence>MTADWRSPLLLASLVAAIAYPLFWGSGLPQPGMIALKGLGVGLLAVLAATQARSRDGWLFAAVMGFGALGDVLLDIRFEAGVAAFAVGHIIAIVFYRRNRRVGAPFSRRAFAALIAIAGTILPFFLIDLDDPRLAGLVVYSLLLTAMAAAAWLSRFPRALTGVGALLFVFSDGLIAARMGPLADAAWAGYGIWATYYLGQLLIFLGVSRTLEGSHHSATAL</sequence>
<dbReference type="Pfam" id="PF07947">
    <property type="entry name" value="YhhN"/>
    <property type="match status" value="1"/>
</dbReference>
<feature type="transmembrane region" description="Helical" evidence="6">
    <location>
        <begin position="185"/>
        <end position="207"/>
    </location>
</feature>
<evidence type="ECO:0000256" key="1">
    <source>
        <dbReference type="ARBA" id="ARBA00004141"/>
    </source>
</evidence>
<dbReference type="Proteomes" id="UP001595615">
    <property type="component" value="Unassembled WGS sequence"/>
</dbReference>
<evidence type="ECO:0000256" key="6">
    <source>
        <dbReference type="SAM" id="Phobius"/>
    </source>
</evidence>
<keyword evidence="3 6" id="KW-0812">Transmembrane</keyword>
<name>A0ABV7XDH4_9SPHN</name>
<evidence type="ECO:0000256" key="4">
    <source>
        <dbReference type="ARBA" id="ARBA00022989"/>
    </source>
</evidence>
<dbReference type="PANTHER" id="PTHR31885:SF6">
    <property type="entry name" value="GH04784P"/>
    <property type="match status" value="1"/>
</dbReference>
<accession>A0ABV7XDH4</accession>
<evidence type="ECO:0000256" key="3">
    <source>
        <dbReference type="ARBA" id="ARBA00022692"/>
    </source>
</evidence>
<reference evidence="8" key="1">
    <citation type="journal article" date="2019" name="Int. J. Syst. Evol. Microbiol.">
        <title>The Global Catalogue of Microorganisms (GCM) 10K type strain sequencing project: providing services to taxonomists for standard genome sequencing and annotation.</title>
        <authorList>
            <consortium name="The Broad Institute Genomics Platform"/>
            <consortium name="The Broad Institute Genome Sequencing Center for Infectious Disease"/>
            <person name="Wu L."/>
            <person name="Ma J."/>
        </authorList>
    </citation>
    <scope>NUCLEOTIDE SEQUENCE [LARGE SCALE GENOMIC DNA]</scope>
    <source>
        <strain evidence="8">KCTC 42644</strain>
    </source>
</reference>
<comment type="caution">
    <text evidence="7">The sequence shown here is derived from an EMBL/GenBank/DDBJ whole genome shotgun (WGS) entry which is preliminary data.</text>
</comment>
<feature type="transmembrane region" description="Helical" evidence="6">
    <location>
        <begin position="160"/>
        <end position="179"/>
    </location>
</feature>
<feature type="transmembrane region" description="Helical" evidence="6">
    <location>
        <begin position="57"/>
        <end position="74"/>
    </location>
</feature>
<evidence type="ECO:0000313" key="7">
    <source>
        <dbReference type="EMBL" id="MFC3713297.1"/>
    </source>
</evidence>
<keyword evidence="4 6" id="KW-1133">Transmembrane helix</keyword>
<dbReference type="RefSeq" id="WP_380861643.1">
    <property type="nucleotide sequence ID" value="NZ_JBHRXV010000010.1"/>
</dbReference>